<feature type="signal peptide" evidence="1">
    <location>
        <begin position="1"/>
        <end position="20"/>
    </location>
</feature>
<dbReference type="EMBL" id="DRGM01000173">
    <property type="protein sequence ID" value="HEA18102.1"/>
    <property type="molecule type" value="Genomic_DNA"/>
</dbReference>
<name>A0A7V1D1B7_9GAMM</name>
<dbReference type="RefSeq" id="WP_304184012.1">
    <property type="nucleotide sequence ID" value="NZ_DRGM01000173.1"/>
</dbReference>
<feature type="chain" id="PRO_5031410469" evidence="1">
    <location>
        <begin position="21"/>
        <end position="117"/>
    </location>
</feature>
<reference evidence="2" key="1">
    <citation type="journal article" date="2020" name="mSystems">
        <title>Genome- and Community-Level Interaction Insights into Carbon Utilization and Element Cycling Functions of Hydrothermarchaeota in Hydrothermal Sediment.</title>
        <authorList>
            <person name="Zhou Z."/>
            <person name="Liu Y."/>
            <person name="Xu W."/>
            <person name="Pan J."/>
            <person name="Luo Z.H."/>
            <person name="Li M."/>
        </authorList>
    </citation>
    <scope>NUCLEOTIDE SEQUENCE [LARGE SCALE GENOMIC DNA]</scope>
    <source>
        <strain evidence="2">HyVt-346</strain>
    </source>
</reference>
<proteinExistence type="predicted"/>
<keyword evidence="1" id="KW-0732">Signal</keyword>
<evidence type="ECO:0000256" key="1">
    <source>
        <dbReference type="SAM" id="SignalP"/>
    </source>
</evidence>
<gene>
    <name evidence="2" type="ORF">ENH88_16995</name>
</gene>
<dbReference type="Proteomes" id="UP000886188">
    <property type="component" value="Unassembled WGS sequence"/>
</dbReference>
<organism evidence="2">
    <name type="scientific">Pseudoalteromonas prydzensis</name>
    <dbReference type="NCBI Taxonomy" id="182141"/>
    <lineage>
        <taxon>Bacteria</taxon>
        <taxon>Pseudomonadati</taxon>
        <taxon>Pseudomonadota</taxon>
        <taxon>Gammaproteobacteria</taxon>
        <taxon>Alteromonadales</taxon>
        <taxon>Pseudoalteromonadaceae</taxon>
        <taxon>Pseudoalteromonas</taxon>
    </lineage>
</organism>
<comment type="caution">
    <text evidence="2">The sequence shown here is derived from an EMBL/GenBank/DDBJ whole genome shotgun (WGS) entry which is preliminary data.</text>
</comment>
<protein>
    <submittedName>
        <fullName evidence="2">Uncharacterized protein</fullName>
    </submittedName>
</protein>
<dbReference type="AlphaFoldDB" id="A0A7V1D1B7"/>
<evidence type="ECO:0000313" key="2">
    <source>
        <dbReference type="EMBL" id="HEA18102.1"/>
    </source>
</evidence>
<sequence length="117" mass="13080">MKFKIILPLLISILSTPVWANHYCAGTIKNVQLNRGGEVYATINNLASNAFLCDLSPADDGNDAEFCKALYSSLLLAQTTQQNVTFWFDIDTDKSCSKGDWVNLYKNHGLYHFKLGD</sequence>
<accession>A0A7V1D1B7</accession>